<dbReference type="AlphaFoldDB" id="A0A828U894"/>
<evidence type="ECO:0000313" key="2">
    <source>
        <dbReference type="Proteomes" id="UP000005272"/>
    </source>
</evidence>
<reference evidence="1 2" key="1">
    <citation type="journal article" date="2012" name="J. Bacteriol.">
        <title>Draft Genome Sequences of the Diarrheagenic Escherichia coli Collection.</title>
        <authorList>
            <person name="Hazen T.H."/>
            <person name="Sahl J.W."/>
            <person name="Redman J.C."/>
            <person name="Morris C.R."/>
            <person name="Daugherty S.C."/>
            <person name="Chibucos M.C."/>
            <person name="Sengamalay N.A."/>
            <person name="Fraser-Liggett C.M."/>
            <person name="Steinsland H."/>
            <person name="Whittam T.S."/>
            <person name="Whittam B."/>
            <person name="Manning S.D."/>
            <person name="Rasko D.A."/>
        </authorList>
    </citation>
    <scope>NUCLEOTIDE SEQUENCE [LARGE SCALE GENOMIC DNA]</scope>
    <source>
        <strain evidence="1 2">DEC2D</strain>
    </source>
</reference>
<dbReference type="NCBIfam" id="NF033695">
    <property type="entry name" value="trnsprt_adja_30"/>
    <property type="match status" value="1"/>
</dbReference>
<gene>
    <name evidence="1" type="ORF">ECDEC2D_1784</name>
</gene>
<proteinExistence type="predicted"/>
<dbReference type="EMBL" id="AIFC01000019">
    <property type="protein sequence ID" value="EHU46173.1"/>
    <property type="molecule type" value="Genomic_DNA"/>
</dbReference>
<evidence type="ECO:0000313" key="1">
    <source>
        <dbReference type="EMBL" id="EHU46173.1"/>
    </source>
</evidence>
<dbReference type="RefSeq" id="WP_001339637.1">
    <property type="nucleotide sequence ID" value="NZ_AIFC01000019.1"/>
</dbReference>
<sequence length="39" mass="4395">MTYSKMNPFIWVLIILMTLDALRELAGASSILGWLLTLV</sequence>
<comment type="caution">
    <text evidence="1">The sequence shown here is derived from an EMBL/GenBank/DDBJ whole genome shotgun (WGS) entry which is preliminary data.</text>
</comment>
<dbReference type="Proteomes" id="UP000005272">
    <property type="component" value="Unassembled WGS sequence"/>
</dbReference>
<protein>
    <submittedName>
        <fullName evidence="1">Uncharacterized protein</fullName>
    </submittedName>
</protein>
<organism evidence="1 2">
    <name type="scientific">Escherichia coli DEC2D</name>
    <dbReference type="NCBI Taxonomy" id="868141"/>
    <lineage>
        <taxon>Bacteria</taxon>
        <taxon>Pseudomonadati</taxon>
        <taxon>Pseudomonadota</taxon>
        <taxon>Gammaproteobacteria</taxon>
        <taxon>Enterobacterales</taxon>
        <taxon>Enterobacteriaceae</taxon>
        <taxon>Escherichia</taxon>
    </lineage>
</organism>
<accession>A0A828U894</accession>
<name>A0A828U894_ECOLX</name>